<reference evidence="1 2" key="1">
    <citation type="submission" date="2013-07" db="EMBL/GenBank/DDBJ databases">
        <title>Comparative Genomic and Metabolomic Analysis of Twelve Strains of Pseudoalteromonas luteoviolacea.</title>
        <authorList>
            <person name="Vynne N.G."/>
            <person name="Mansson M."/>
            <person name="Gram L."/>
        </authorList>
    </citation>
    <scope>NUCLEOTIDE SEQUENCE [LARGE SCALE GENOMIC DNA]</scope>
    <source>
        <strain evidence="1 2">NCIMB 1942</strain>
    </source>
</reference>
<proteinExistence type="predicted"/>
<dbReference type="PATRIC" id="fig|1365253.3.peg.110"/>
<protein>
    <submittedName>
        <fullName evidence="1">Uncharacterized protein</fullName>
    </submittedName>
</protein>
<dbReference type="RefSeq" id="WP_063375236.1">
    <property type="nucleotide sequence ID" value="NZ_AUXT01000003.1"/>
</dbReference>
<dbReference type="OrthoDB" id="6313192at2"/>
<accession>A0A167I0T1</accession>
<dbReference type="AlphaFoldDB" id="A0A167I0T1"/>
<dbReference type="EMBL" id="AUXT01000003">
    <property type="protein sequence ID" value="KZN58761.1"/>
    <property type="molecule type" value="Genomic_DNA"/>
</dbReference>
<evidence type="ECO:0000313" key="2">
    <source>
        <dbReference type="Proteomes" id="UP000076587"/>
    </source>
</evidence>
<gene>
    <name evidence="1" type="ORF">N482_21390</name>
</gene>
<name>A0A167I0T1_9GAMM</name>
<dbReference type="Proteomes" id="UP000076587">
    <property type="component" value="Unassembled WGS sequence"/>
</dbReference>
<organism evidence="1 2">
    <name type="scientific">Pseudoalteromonas luteoviolacea NCIMB 1942</name>
    <dbReference type="NCBI Taxonomy" id="1365253"/>
    <lineage>
        <taxon>Bacteria</taxon>
        <taxon>Pseudomonadati</taxon>
        <taxon>Pseudomonadota</taxon>
        <taxon>Gammaproteobacteria</taxon>
        <taxon>Alteromonadales</taxon>
        <taxon>Pseudoalteromonadaceae</taxon>
        <taxon>Pseudoalteromonas</taxon>
    </lineage>
</organism>
<sequence>MSNVLDKDTTLADIMRFRAGINLETSIEEFRLIDYSIERSKIYIMRDKATNFVQAYIIWADVIDETWQRYLQLGTPPIYSYEWEEGDIGLVLDVVLNPSYRLNILAKVSDQFLNSKYVYKRNAKPYKFGKALKKLAGIKKISEGKLISL</sequence>
<evidence type="ECO:0000313" key="1">
    <source>
        <dbReference type="EMBL" id="KZN58761.1"/>
    </source>
</evidence>
<comment type="caution">
    <text evidence="1">The sequence shown here is derived from an EMBL/GenBank/DDBJ whole genome shotgun (WGS) entry which is preliminary data.</text>
</comment>